<protein>
    <recommendedName>
        <fullName evidence="3">DUF2806 domain-containing protein</fullName>
    </recommendedName>
</protein>
<gene>
    <name evidence="1" type="ORF">DSM101010T_25890</name>
</gene>
<evidence type="ECO:0000313" key="2">
    <source>
        <dbReference type="Proteomes" id="UP000503840"/>
    </source>
</evidence>
<evidence type="ECO:0008006" key="3">
    <source>
        <dbReference type="Google" id="ProtNLM"/>
    </source>
</evidence>
<evidence type="ECO:0000313" key="1">
    <source>
        <dbReference type="EMBL" id="GFM34224.1"/>
    </source>
</evidence>
<sequence>MIMGFDVKAEVKLDATKSAELAAEGCVKGSNKLFELCFGKRMADNIRYAALTAAQTERDLQSVLSGEAEFRDGNIVPVTLPSVGNLLLDAERQQELENLHANLKIAYHELESVPDDEISDREVGSDFFARWRREAKVIGESDLQFIWGKVLAEEIRSPDSISYRTLDVIKNLTKREAEVFHKASGYIFNKHGVVMVEGKTSVTYNDIVVLSECGLVVPGVNGTMATFSDAIFYEGKKGCFTRFEGCVFVLLGEQRISIACSLLTEAGKQLYNIIDRKMMRKEDFVFVAGAMKVQRGDKISVRVLPLVDENRVDVSNLYFAGEV</sequence>
<dbReference type="Proteomes" id="UP000503840">
    <property type="component" value="Unassembled WGS sequence"/>
</dbReference>
<name>A0A7J0BMG5_9BACT</name>
<proteinExistence type="predicted"/>
<dbReference type="InterPro" id="IPR021254">
    <property type="entry name" value="DUF2806"/>
</dbReference>
<comment type="caution">
    <text evidence="1">The sequence shown here is derived from an EMBL/GenBank/DDBJ whole genome shotgun (WGS) entry which is preliminary data.</text>
</comment>
<dbReference type="Pfam" id="PF10987">
    <property type="entry name" value="DUF2806"/>
    <property type="match status" value="1"/>
</dbReference>
<keyword evidence="2" id="KW-1185">Reference proteome</keyword>
<accession>A0A7J0BMG5</accession>
<dbReference type="AlphaFoldDB" id="A0A7J0BMG5"/>
<dbReference type="EMBL" id="BLVO01000013">
    <property type="protein sequence ID" value="GFM34224.1"/>
    <property type="molecule type" value="Genomic_DNA"/>
</dbReference>
<reference evidence="1 2" key="1">
    <citation type="submission" date="2020-05" db="EMBL/GenBank/DDBJ databases">
        <title>Draft genome sequence of Desulfovibrio sp. strain HN2T.</title>
        <authorList>
            <person name="Ueno A."/>
            <person name="Tamazawa S."/>
            <person name="Tamamura S."/>
            <person name="Murakami T."/>
            <person name="Kiyama T."/>
            <person name="Inomata H."/>
            <person name="Amano Y."/>
            <person name="Miyakawa K."/>
            <person name="Tamaki H."/>
            <person name="Naganuma T."/>
            <person name="Kaneko K."/>
        </authorList>
    </citation>
    <scope>NUCLEOTIDE SEQUENCE [LARGE SCALE GENOMIC DNA]</scope>
    <source>
        <strain evidence="1 2">HN2</strain>
    </source>
</reference>
<organism evidence="1 2">
    <name type="scientific">Desulfovibrio subterraneus</name>
    <dbReference type="NCBI Taxonomy" id="2718620"/>
    <lineage>
        <taxon>Bacteria</taxon>
        <taxon>Pseudomonadati</taxon>
        <taxon>Thermodesulfobacteriota</taxon>
        <taxon>Desulfovibrionia</taxon>
        <taxon>Desulfovibrionales</taxon>
        <taxon>Desulfovibrionaceae</taxon>
        <taxon>Desulfovibrio</taxon>
    </lineage>
</organism>